<accession>A0A369ZL56</accession>
<dbReference type="PROSITE" id="PS00041">
    <property type="entry name" value="HTH_ARAC_FAMILY_1"/>
    <property type="match status" value="1"/>
</dbReference>
<keyword evidence="1" id="KW-0963">Cytoplasm</keyword>
<dbReference type="PANTHER" id="PTHR46796">
    <property type="entry name" value="HTH-TYPE TRANSCRIPTIONAL ACTIVATOR RHAS-RELATED"/>
    <property type="match status" value="1"/>
</dbReference>
<evidence type="ECO:0000259" key="6">
    <source>
        <dbReference type="PROSITE" id="PS01124"/>
    </source>
</evidence>
<dbReference type="EMBL" id="QEQD01000001">
    <property type="protein sequence ID" value="RDF06020.1"/>
    <property type="molecule type" value="Genomic_DNA"/>
</dbReference>
<dbReference type="InterPro" id="IPR018060">
    <property type="entry name" value="HTH_AraC"/>
</dbReference>
<dbReference type="InterPro" id="IPR018062">
    <property type="entry name" value="HTH_AraC-typ_CS"/>
</dbReference>
<dbReference type="Gene3D" id="2.60.120.10">
    <property type="entry name" value="Jelly Rolls"/>
    <property type="match status" value="1"/>
</dbReference>
<keyword evidence="5" id="KW-0804">Transcription</keyword>
<dbReference type="Pfam" id="PF12833">
    <property type="entry name" value="HTH_18"/>
    <property type="match status" value="1"/>
</dbReference>
<dbReference type="SUPFAM" id="SSF51215">
    <property type="entry name" value="Regulatory protein AraC"/>
    <property type="match status" value="1"/>
</dbReference>
<comment type="caution">
    <text evidence="7">The sequence shown here is derived from an EMBL/GenBank/DDBJ whole genome shotgun (WGS) entry which is preliminary data.</text>
</comment>
<dbReference type="PANTHER" id="PTHR46796:SF13">
    <property type="entry name" value="HTH-TYPE TRANSCRIPTIONAL ACTIVATOR RHAS"/>
    <property type="match status" value="1"/>
</dbReference>
<evidence type="ECO:0000256" key="3">
    <source>
        <dbReference type="ARBA" id="ARBA00023125"/>
    </source>
</evidence>
<evidence type="ECO:0000256" key="4">
    <source>
        <dbReference type="ARBA" id="ARBA00023159"/>
    </source>
</evidence>
<dbReference type="SUPFAM" id="SSF46689">
    <property type="entry name" value="Homeodomain-like"/>
    <property type="match status" value="2"/>
</dbReference>
<evidence type="ECO:0000256" key="2">
    <source>
        <dbReference type="ARBA" id="ARBA00023015"/>
    </source>
</evidence>
<dbReference type="PROSITE" id="PS01124">
    <property type="entry name" value="HTH_ARAC_FAMILY_2"/>
    <property type="match status" value="1"/>
</dbReference>
<gene>
    <name evidence="7" type="ORF">DPV98_01405</name>
</gene>
<dbReference type="Gene3D" id="1.10.10.60">
    <property type="entry name" value="Homeodomain-like"/>
    <property type="match status" value="2"/>
</dbReference>
<dbReference type="CDD" id="cd06995">
    <property type="entry name" value="cupin_YkgD-like_N"/>
    <property type="match status" value="1"/>
</dbReference>
<protein>
    <submittedName>
        <fullName evidence="7">AraC family transcriptional regulator</fullName>
    </submittedName>
</protein>
<dbReference type="InterPro" id="IPR014710">
    <property type="entry name" value="RmlC-like_jellyroll"/>
</dbReference>
<keyword evidence="4" id="KW-0010">Activator</keyword>
<dbReference type="GO" id="GO:0043565">
    <property type="term" value="F:sequence-specific DNA binding"/>
    <property type="evidence" value="ECO:0007669"/>
    <property type="project" value="InterPro"/>
</dbReference>
<proteinExistence type="predicted"/>
<name>A0A369ZL56_HAEPH</name>
<keyword evidence="2" id="KW-0805">Transcription regulation</keyword>
<evidence type="ECO:0000313" key="7">
    <source>
        <dbReference type="EMBL" id="RDF06020.1"/>
    </source>
</evidence>
<dbReference type="RefSeq" id="WP_111312383.1">
    <property type="nucleotide sequence ID" value="NZ_QEQD01000001.1"/>
</dbReference>
<dbReference type="InterPro" id="IPR032783">
    <property type="entry name" value="AraC_lig"/>
</dbReference>
<dbReference type="GO" id="GO:0003700">
    <property type="term" value="F:DNA-binding transcription factor activity"/>
    <property type="evidence" value="ECO:0007669"/>
    <property type="project" value="InterPro"/>
</dbReference>
<keyword evidence="3" id="KW-0238">DNA-binding</keyword>
<dbReference type="STRING" id="735.B0185_03275"/>
<evidence type="ECO:0000313" key="8">
    <source>
        <dbReference type="Proteomes" id="UP000253999"/>
    </source>
</evidence>
<feature type="domain" description="HTH araC/xylS-type" evidence="6">
    <location>
        <begin position="195"/>
        <end position="295"/>
    </location>
</feature>
<dbReference type="InterPro" id="IPR050204">
    <property type="entry name" value="AraC_XylS_family_regulators"/>
</dbReference>
<organism evidence="7 8">
    <name type="scientific">Haemophilus parahaemolyticus</name>
    <dbReference type="NCBI Taxonomy" id="735"/>
    <lineage>
        <taxon>Bacteria</taxon>
        <taxon>Pseudomonadati</taxon>
        <taxon>Pseudomonadota</taxon>
        <taxon>Gammaproteobacteria</taxon>
        <taxon>Pasteurellales</taxon>
        <taxon>Pasteurellaceae</taxon>
        <taxon>Haemophilus</taxon>
    </lineage>
</organism>
<reference evidence="7 8" key="1">
    <citation type="submission" date="2018-05" db="EMBL/GenBank/DDBJ databases">
        <title>Draft Genome Sequences for a Diverse set of 7 Haemophilus Species.</title>
        <authorList>
            <person name="Nichols M."/>
            <person name="Topaz N."/>
            <person name="Wang X."/>
            <person name="Wang X."/>
            <person name="Boxrud D."/>
        </authorList>
    </citation>
    <scope>NUCLEOTIDE SEQUENCE [LARGE SCALE GENOMIC DNA]</scope>
    <source>
        <strain evidence="7 8">C2010039593</strain>
    </source>
</reference>
<dbReference type="InterPro" id="IPR020449">
    <property type="entry name" value="Tscrpt_reg_AraC-type_HTH"/>
</dbReference>
<dbReference type="InterPro" id="IPR037923">
    <property type="entry name" value="HTH-like"/>
</dbReference>
<evidence type="ECO:0000256" key="5">
    <source>
        <dbReference type="ARBA" id="ARBA00023163"/>
    </source>
</evidence>
<dbReference type="SMART" id="SM00342">
    <property type="entry name" value="HTH_ARAC"/>
    <property type="match status" value="1"/>
</dbReference>
<sequence length="295" mass="33841">MDYLDKLTLLAQVRGKINIRCLFQGDWQVEHHTNLAQEEGIFHIIEQGECWLTLAEDTFHLKAGDLFFLPRNCPHRMQSSVNLSQKTTTITTSQGLFELRQIGQKSPDLKMFCGSFLYQKDALLIGALPDYLHFHLPETPVQPLLQLFLKEANETNQGSKSVIDALANVLFIYILRYALKIGWVDSGLLAAFEDKRLSQVLTTMLNEPQAEWNLEQLAEMAAMSRATFCRVFQQKMQMPPKRFLNQIRLQQGAYLLKHTPKSVLEVTLEIGYQSEAHFSKAFKIAYGITPSQYRK</sequence>
<evidence type="ECO:0000256" key="1">
    <source>
        <dbReference type="ARBA" id="ARBA00022490"/>
    </source>
</evidence>
<dbReference type="AlphaFoldDB" id="A0A369ZL56"/>
<dbReference type="Proteomes" id="UP000253999">
    <property type="component" value="Unassembled WGS sequence"/>
</dbReference>
<dbReference type="PRINTS" id="PR00032">
    <property type="entry name" value="HTHARAC"/>
</dbReference>
<dbReference type="Pfam" id="PF12852">
    <property type="entry name" value="Cupin_6"/>
    <property type="match status" value="1"/>
</dbReference>
<dbReference type="InterPro" id="IPR009057">
    <property type="entry name" value="Homeodomain-like_sf"/>
</dbReference>